<reference evidence="2" key="1">
    <citation type="submission" date="2018-05" db="EMBL/GenBank/DDBJ databases">
        <authorList>
            <person name="Lanie J.A."/>
            <person name="Ng W.-L."/>
            <person name="Kazmierczak K.M."/>
            <person name="Andrzejewski T.M."/>
            <person name="Davidsen T.M."/>
            <person name="Wayne K.J."/>
            <person name="Tettelin H."/>
            <person name="Glass J.I."/>
            <person name="Rusch D."/>
            <person name="Podicherti R."/>
            <person name="Tsui H.-C.T."/>
            <person name="Winkler M.E."/>
        </authorList>
    </citation>
    <scope>NUCLEOTIDE SEQUENCE</scope>
</reference>
<dbReference type="Gene3D" id="3.40.630.30">
    <property type="match status" value="1"/>
</dbReference>
<proteinExistence type="predicted"/>
<organism evidence="2">
    <name type="scientific">marine metagenome</name>
    <dbReference type="NCBI Taxonomy" id="408172"/>
    <lineage>
        <taxon>unclassified sequences</taxon>
        <taxon>metagenomes</taxon>
        <taxon>ecological metagenomes</taxon>
    </lineage>
</organism>
<name>A0A381PNB0_9ZZZZ</name>
<protein>
    <recommendedName>
        <fullName evidence="1">N-acetyltransferase domain-containing protein</fullName>
    </recommendedName>
</protein>
<dbReference type="InterPro" id="IPR016181">
    <property type="entry name" value="Acyl_CoA_acyltransferase"/>
</dbReference>
<dbReference type="InterPro" id="IPR031165">
    <property type="entry name" value="GNAT_YJDJ"/>
</dbReference>
<evidence type="ECO:0000259" key="1">
    <source>
        <dbReference type="PROSITE" id="PS51729"/>
    </source>
</evidence>
<sequence length="105" mass="12165">MTATAFDVFVVNNRESNRFELWERAPEGNRMVSFLDYESQENRFVIPWVETDPVRRGEGFADLLIAEVLNQIDRENSLVVPLCPFAAKHIADRPERHHLLAPVED</sequence>
<dbReference type="Pfam" id="PF14542">
    <property type="entry name" value="Acetyltransf_CG"/>
    <property type="match status" value="1"/>
</dbReference>
<feature type="domain" description="N-acetyltransferase" evidence="1">
    <location>
        <begin position="11"/>
        <end position="101"/>
    </location>
</feature>
<evidence type="ECO:0000313" key="2">
    <source>
        <dbReference type="EMBL" id="SUZ68505.1"/>
    </source>
</evidence>
<dbReference type="AlphaFoldDB" id="A0A381PNB0"/>
<dbReference type="EMBL" id="UINC01001039">
    <property type="protein sequence ID" value="SUZ68505.1"/>
    <property type="molecule type" value="Genomic_DNA"/>
</dbReference>
<accession>A0A381PNB0</accession>
<dbReference type="PROSITE" id="PS51729">
    <property type="entry name" value="GNAT_YJDJ"/>
    <property type="match status" value="1"/>
</dbReference>
<gene>
    <name evidence="2" type="ORF">METZ01_LOCUS21359</name>
</gene>
<dbReference type="SUPFAM" id="SSF55729">
    <property type="entry name" value="Acyl-CoA N-acyltransferases (Nat)"/>
    <property type="match status" value="1"/>
</dbReference>